<reference evidence="2" key="1">
    <citation type="journal article" date="2019" name="Int. J. Syst. Evol. Microbiol.">
        <title>The Global Catalogue of Microorganisms (GCM) 10K type strain sequencing project: providing services to taxonomists for standard genome sequencing and annotation.</title>
        <authorList>
            <consortium name="The Broad Institute Genomics Platform"/>
            <consortium name="The Broad Institute Genome Sequencing Center for Infectious Disease"/>
            <person name="Wu L."/>
            <person name="Ma J."/>
        </authorList>
    </citation>
    <scope>NUCLEOTIDE SEQUENCE [LARGE SCALE GENOMIC DNA]</scope>
    <source>
        <strain evidence="2">JCM 18298</strain>
    </source>
</reference>
<accession>A0ABP9KIY7</accession>
<name>A0ABP9KIY7_9NOCA</name>
<keyword evidence="2" id="KW-1185">Reference proteome</keyword>
<evidence type="ECO:0000313" key="2">
    <source>
        <dbReference type="Proteomes" id="UP001500603"/>
    </source>
</evidence>
<organism evidence="1 2">
    <name type="scientific">Nocardia callitridis</name>
    <dbReference type="NCBI Taxonomy" id="648753"/>
    <lineage>
        <taxon>Bacteria</taxon>
        <taxon>Bacillati</taxon>
        <taxon>Actinomycetota</taxon>
        <taxon>Actinomycetes</taxon>
        <taxon>Mycobacteriales</taxon>
        <taxon>Nocardiaceae</taxon>
        <taxon>Nocardia</taxon>
    </lineage>
</organism>
<dbReference type="EMBL" id="BAABJM010000003">
    <property type="protein sequence ID" value="GAA5057980.1"/>
    <property type="molecule type" value="Genomic_DNA"/>
</dbReference>
<gene>
    <name evidence="1" type="ORF">GCM10023318_36800</name>
</gene>
<sequence>MKLTAAVLGAVLGQRPDDAIRPVIDLIDNPTPGRAAYRGGKPVPFVVGPHDEQDAENLDHLAKGT</sequence>
<dbReference type="RefSeq" id="WP_345496764.1">
    <property type="nucleotide sequence ID" value="NZ_BAABJM010000003.1"/>
</dbReference>
<proteinExistence type="predicted"/>
<protein>
    <submittedName>
        <fullName evidence="1">Uncharacterized protein</fullName>
    </submittedName>
</protein>
<dbReference type="Proteomes" id="UP001500603">
    <property type="component" value="Unassembled WGS sequence"/>
</dbReference>
<evidence type="ECO:0000313" key="1">
    <source>
        <dbReference type="EMBL" id="GAA5057980.1"/>
    </source>
</evidence>
<comment type="caution">
    <text evidence="1">The sequence shown here is derived from an EMBL/GenBank/DDBJ whole genome shotgun (WGS) entry which is preliminary data.</text>
</comment>